<dbReference type="Gene3D" id="2.30.30.320">
    <property type="entry name" value="DUF1653-like domain"/>
    <property type="match status" value="1"/>
</dbReference>
<reference evidence="2 3" key="1">
    <citation type="journal article" date="2016" name="Nat. Commun.">
        <title>Thousands of microbial genomes shed light on interconnected biogeochemical processes in an aquifer system.</title>
        <authorList>
            <person name="Anantharaman K."/>
            <person name="Brown C.T."/>
            <person name="Hug L.A."/>
            <person name="Sharon I."/>
            <person name="Castelle C.J."/>
            <person name="Probst A.J."/>
            <person name="Thomas B.C."/>
            <person name="Singh A."/>
            <person name="Wilkins M.J."/>
            <person name="Karaoz U."/>
            <person name="Brodie E.L."/>
            <person name="Williams K.H."/>
            <person name="Hubbard S.S."/>
            <person name="Banfield J.F."/>
        </authorList>
    </citation>
    <scope>NUCLEOTIDE SEQUENCE [LARGE SCALE GENOMIC DNA]</scope>
</reference>
<dbReference type="EMBL" id="MHHR01000016">
    <property type="protein sequence ID" value="OGY34321.1"/>
    <property type="molecule type" value="Genomic_DNA"/>
</dbReference>
<dbReference type="InterPro" id="IPR023387">
    <property type="entry name" value="DUF1653-like_dom"/>
</dbReference>
<comment type="caution">
    <text evidence="2">The sequence shown here is derived from an EMBL/GenBank/DDBJ whole genome shotgun (WGS) entry which is preliminary data.</text>
</comment>
<sequence>MASDDAIKDQAQQALANLPVRAGDWFVHYKGGKYEVAALALKEDTLEPLVIYRSPQHGNTVWARSYSEWNSEVEWEGKTVQRFVKTTL</sequence>
<protein>
    <recommendedName>
        <fullName evidence="1">DUF1653 domain-containing protein</fullName>
    </recommendedName>
</protein>
<evidence type="ECO:0000313" key="3">
    <source>
        <dbReference type="Proteomes" id="UP000177528"/>
    </source>
</evidence>
<dbReference type="Proteomes" id="UP000177528">
    <property type="component" value="Unassembled WGS sequence"/>
</dbReference>
<dbReference type="Pfam" id="PF07866">
    <property type="entry name" value="DUF1653"/>
    <property type="match status" value="1"/>
</dbReference>
<organism evidence="2 3">
    <name type="scientific">Candidatus Andersenbacteria bacterium RIFCSPHIGHO2_12_FULL_45_11</name>
    <dbReference type="NCBI Taxonomy" id="1797281"/>
    <lineage>
        <taxon>Bacteria</taxon>
        <taxon>Candidatus Anderseniibacteriota</taxon>
    </lineage>
</organism>
<evidence type="ECO:0000313" key="2">
    <source>
        <dbReference type="EMBL" id="OGY34321.1"/>
    </source>
</evidence>
<dbReference type="InterPro" id="IPR037135">
    <property type="entry name" value="DUF1653-like_dom_sf"/>
</dbReference>
<dbReference type="AlphaFoldDB" id="A0A1G1X3D8"/>
<gene>
    <name evidence="2" type="ORF">A3D99_04630</name>
</gene>
<proteinExistence type="predicted"/>
<evidence type="ECO:0000259" key="1">
    <source>
        <dbReference type="Pfam" id="PF07866"/>
    </source>
</evidence>
<name>A0A1G1X3D8_9BACT</name>
<feature type="domain" description="DUF1653" evidence="1">
    <location>
        <begin position="26"/>
        <end position="84"/>
    </location>
</feature>
<accession>A0A1G1X3D8</accession>